<gene>
    <name evidence="3" type="ORF">cpu_18480</name>
</gene>
<comment type="similarity">
    <text evidence="1 2">Belongs to the UPF0145 family.</text>
</comment>
<evidence type="ECO:0000313" key="4">
    <source>
        <dbReference type="Proteomes" id="UP000187485"/>
    </source>
</evidence>
<dbReference type="InterPro" id="IPR002765">
    <property type="entry name" value="UPF0145_YbjQ-like"/>
</dbReference>
<dbReference type="OrthoDB" id="9796448at2"/>
<name>A0A1L8CWP1_9THEO</name>
<evidence type="ECO:0000256" key="2">
    <source>
        <dbReference type="HAMAP-Rule" id="MF_00338"/>
    </source>
</evidence>
<evidence type="ECO:0000256" key="1">
    <source>
        <dbReference type="ARBA" id="ARBA00010751"/>
    </source>
</evidence>
<evidence type="ECO:0000313" key="3">
    <source>
        <dbReference type="EMBL" id="GAV23338.1"/>
    </source>
</evidence>
<proteinExistence type="inferred from homology"/>
<dbReference type="SUPFAM" id="SSF117782">
    <property type="entry name" value="YbjQ-like"/>
    <property type="match status" value="1"/>
</dbReference>
<dbReference type="Pfam" id="PF01906">
    <property type="entry name" value="YbjQ_1"/>
    <property type="match status" value="1"/>
</dbReference>
<dbReference type="InterPro" id="IPR035439">
    <property type="entry name" value="UPF0145_dom_sf"/>
</dbReference>
<dbReference type="HAMAP" id="MF_00338">
    <property type="entry name" value="UPF0145"/>
    <property type="match status" value="1"/>
</dbReference>
<reference evidence="4" key="1">
    <citation type="submission" date="2016-12" db="EMBL/GenBank/DDBJ databases">
        <title>Draft Genome Sequences od Carboxydothermus pertinax and islandicus, Hydrogenogenic Carboxydotrophic Bacteria.</title>
        <authorList>
            <person name="Fukuyama Y."/>
            <person name="Ohmae K."/>
            <person name="Yoneda Y."/>
            <person name="Yoshida T."/>
            <person name="Sako Y."/>
        </authorList>
    </citation>
    <scope>NUCLEOTIDE SEQUENCE [LARGE SCALE GENOMIC DNA]</scope>
    <source>
        <strain evidence="4">Ug1</strain>
    </source>
</reference>
<dbReference type="EMBL" id="BDJK01000043">
    <property type="protein sequence ID" value="GAV23338.1"/>
    <property type="molecule type" value="Genomic_DNA"/>
</dbReference>
<accession>A0A1L8CWP1</accession>
<organism evidence="3 4">
    <name type="scientific">Carboxydothermus pertinax</name>
    <dbReference type="NCBI Taxonomy" id="870242"/>
    <lineage>
        <taxon>Bacteria</taxon>
        <taxon>Bacillati</taxon>
        <taxon>Bacillota</taxon>
        <taxon>Clostridia</taxon>
        <taxon>Thermoanaerobacterales</taxon>
        <taxon>Thermoanaerobacteraceae</taxon>
        <taxon>Carboxydothermus</taxon>
    </lineage>
</organism>
<sequence length="108" mass="11613">MLLATSGRLDGYKVTRYLGIVTGEAIMGTNIIRDFLASISDIVGGRSGAYEQQLEEARQIVLAEMTERAKRLGANAVIGISLDYESIGQTMLMVVANGTAVYIEPDLS</sequence>
<dbReference type="PANTHER" id="PTHR34068">
    <property type="entry name" value="UPF0145 PROTEIN YBJQ"/>
    <property type="match status" value="1"/>
</dbReference>
<dbReference type="RefSeq" id="WP_075859771.1">
    <property type="nucleotide sequence ID" value="NZ_BDJK01000043.1"/>
</dbReference>
<keyword evidence="4" id="KW-1185">Reference proteome</keyword>
<dbReference type="PANTHER" id="PTHR34068:SF1">
    <property type="entry name" value="UPF0145 PROTEIN YBJQ"/>
    <property type="match status" value="1"/>
</dbReference>
<dbReference type="Proteomes" id="UP000187485">
    <property type="component" value="Unassembled WGS sequence"/>
</dbReference>
<protein>
    <recommendedName>
        <fullName evidence="2">UPF0145 protein cpu_18480</fullName>
    </recommendedName>
</protein>
<dbReference type="Gene3D" id="3.30.110.70">
    <property type="entry name" value="Hypothetical protein apc22750. Chain B"/>
    <property type="match status" value="1"/>
</dbReference>
<dbReference type="AlphaFoldDB" id="A0A1L8CWP1"/>
<comment type="caution">
    <text evidence="3">The sequence shown here is derived from an EMBL/GenBank/DDBJ whole genome shotgun (WGS) entry which is preliminary data.</text>
</comment>